<evidence type="ECO:0000256" key="1">
    <source>
        <dbReference type="ARBA" id="ARBA00022737"/>
    </source>
</evidence>
<dbReference type="InterPro" id="IPR056884">
    <property type="entry name" value="NPHP3-like_N"/>
</dbReference>
<dbReference type="PANTHER" id="PTHR46082">
    <property type="entry name" value="ATP/GTP-BINDING PROTEIN-RELATED"/>
    <property type="match status" value="1"/>
</dbReference>
<dbReference type="GO" id="GO:0003824">
    <property type="term" value="F:catalytic activity"/>
    <property type="evidence" value="ECO:0007669"/>
    <property type="project" value="InterPro"/>
</dbReference>
<dbReference type="AlphaFoldDB" id="A0A5N7B666"/>
<organism evidence="5 6">
    <name type="scientific">Aspergillus bertholletiae</name>
    <dbReference type="NCBI Taxonomy" id="1226010"/>
    <lineage>
        <taxon>Eukaryota</taxon>
        <taxon>Fungi</taxon>
        <taxon>Dikarya</taxon>
        <taxon>Ascomycota</taxon>
        <taxon>Pezizomycotina</taxon>
        <taxon>Eurotiomycetes</taxon>
        <taxon>Eurotiomycetidae</taxon>
        <taxon>Eurotiales</taxon>
        <taxon>Aspergillaceae</taxon>
        <taxon>Aspergillus</taxon>
        <taxon>Aspergillus subgen. Circumdati</taxon>
    </lineage>
</organism>
<dbReference type="Gene3D" id="3.40.50.1580">
    <property type="entry name" value="Nucleoside phosphorylase domain"/>
    <property type="match status" value="1"/>
</dbReference>
<dbReference type="Gene3D" id="3.40.50.300">
    <property type="entry name" value="P-loop containing nucleotide triphosphate hydrolases"/>
    <property type="match status" value="1"/>
</dbReference>
<gene>
    <name evidence="5" type="ORF">BDV26DRAFT_282476</name>
</gene>
<feature type="domain" description="Nephrocystin 3-like N-terminal" evidence="4">
    <location>
        <begin position="399"/>
        <end position="559"/>
    </location>
</feature>
<feature type="region of interest" description="Disordered" evidence="2">
    <location>
        <begin position="1"/>
        <end position="37"/>
    </location>
</feature>
<dbReference type="InterPro" id="IPR053137">
    <property type="entry name" value="NLR-like"/>
</dbReference>
<feature type="domain" description="Nucleoside phosphorylase" evidence="3">
    <location>
        <begin position="44"/>
        <end position="321"/>
    </location>
</feature>
<dbReference type="SUPFAM" id="SSF53167">
    <property type="entry name" value="Purine and uridine phosphorylases"/>
    <property type="match status" value="1"/>
</dbReference>
<keyword evidence="6" id="KW-1185">Reference proteome</keyword>
<dbReference type="Pfam" id="PF24883">
    <property type="entry name" value="NPHP3_N"/>
    <property type="match status" value="1"/>
</dbReference>
<keyword evidence="1" id="KW-0677">Repeat</keyword>
<accession>A0A5N7B666</accession>
<evidence type="ECO:0000259" key="4">
    <source>
        <dbReference type="Pfam" id="PF24883"/>
    </source>
</evidence>
<dbReference type="Pfam" id="PF01048">
    <property type="entry name" value="PNP_UDP_1"/>
    <property type="match status" value="1"/>
</dbReference>
<evidence type="ECO:0000313" key="6">
    <source>
        <dbReference type="Proteomes" id="UP000326198"/>
    </source>
</evidence>
<evidence type="ECO:0000313" key="5">
    <source>
        <dbReference type="EMBL" id="KAE8376670.1"/>
    </source>
</evidence>
<dbReference type="SUPFAM" id="SSF52540">
    <property type="entry name" value="P-loop containing nucleoside triphosphate hydrolases"/>
    <property type="match status" value="1"/>
</dbReference>
<feature type="compositionally biased region" description="Basic and acidic residues" evidence="2">
    <location>
        <begin position="23"/>
        <end position="37"/>
    </location>
</feature>
<protein>
    <recommendedName>
        <fullName evidence="7">Nucleoside phosphorylase domain-containing protein</fullName>
    </recommendedName>
</protein>
<name>A0A5N7B666_9EURO</name>
<dbReference type="GO" id="GO:0009116">
    <property type="term" value="P:nucleoside metabolic process"/>
    <property type="evidence" value="ECO:0007669"/>
    <property type="project" value="InterPro"/>
</dbReference>
<evidence type="ECO:0008006" key="7">
    <source>
        <dbReference type="Google" id="ProtNLM"/>
    </source>
</evidence>
<reference evidence="5 6" key="1">
    <citation type="submission" date="2019-04" db="EMBL/GenBank/DDBJ databases">
        <title>Friends and foes A comparative genomics studyof 23 Aspergillus species from section Flavi.</title>
        <authorList>
            <consortium name="DOE Joint Genome Institute"/>
            <person name="Kjaerbolling I."/>
            <person name="Vesth T."/>
            <person name="Frisvad J.C."/>
            <person name="Nybo J.L."/>
            <person name="Theobald S."/>
            <person name="Kildgaard S."/>
            <person name="Isbrandt T."/>
            <person name="Kuo A."/>
            <person name="Sato A."/>
            <person name="Lyhne E.K."/>
            <person name="Kogle M.E."/>
            <person name="Wiebenga A."/>
            <person name="Kun R.S."/>
            <person name="Lubbers R.J."/>
            <person name="Makela M.R."/>
            <person name="Barry K."/>
            <person name="Chovatia M."/>
            <person name="Clum A."/>
            <person name="Daum C."/>
            <person name="Haridas S."/>
            <person name="He G."/>
            <person name="LaButti K."/>
            <person name="Lipzen A."/>
            <person name="Mondo S."/>
            <person name="Riley R."/>
            <person name="Salamov A."/>
            <person name="Simmons B.A."/>
            <person name="Magnuson J.K."/>
            <person name="Henrissat B."/>
            <person name="Mortensen U.H."/>
            <person name="Larsen T.O."/>
            <person name="Devries R.P."/>
            <person name="Grigoriev I.V."/>
            <person name="Machida M."/>
            <person name="Baker S.E."/>
            <person name="Andersen M.R."/>
        </authorList>
    </citation>
    <scope>NUCLEOTIDE SEQUENCE [LARGE SCALE GENOMIC DNA]</scope>
    <source>
        <strain evidence="5 6">IBT 29228</strain>
    </source>
</reference>
<evidence type="ECO:0000256" key="2">
    <source>
        <dbReference type="SAM" id="MobiDB-lite"/>
    </source>
</evidence>
<sequence>MIHHQKRKSPVNVCLPPHKSRKPEKPKGQRHSEEHEEISSEDITIAIFCALAYEAVAVKYALDEEYSCRLKGIGPRKYVYSFGRIAKHIVVIARPHQMGTVEAAHCATAVSQQFPNVRLALMVGIGAGIPSPKYDIRLGDLAISIPQDGHPGVIQYDFVKYEKDGIVLKGCLNKPPPILISADGSLQEDEIMERRPLERVLRKITSLPKFARPETDDILFDENFHHINKGSDCGGCNASSEKKVVMRFPRSDYQPIIHRGLILSGNGVIKDPQDRDGLQRGTKDAICFEMEAAGIMDEIPCLIVRGICDYADTHKQDSWHYYAAAVAAAYCKVLLRKVDHQEVEEATSIKDATQNTIDNMDRRMLLETLHPVKEASFDSYIDGDVGECIQGTRTELLIEVAEWGNSPSRECIFWLNGMAGTGKSTISRTVAASFRRASILGASFFFRRGAGNQGNAKRLFPTIAWQLASSVPSLASGIKQTVENIPDILAKSIEEQFNKLLLQPLNNLEQPNQQKKCFVIIIDALDECEEEKDIGTILQLLPKAKESKSISLQFFLTSRPELPTIFGFRGLQKRDHHDLILHEIPEPLITRDISLFLGYRLSKIREKRSLSRDWPGEHRLQSLVTIAIPLFIFAATVCRFLEDLRWSPEERLDEFLSDPAIQSASQMDRTYLPILNQLLTGRDKTESSKLKEEFHEIIGVIVLLARPLPINALTVFINRKESTVKTRVESFRSVLNVPEDPNVSVTTLHLSFRDFLTEMHGKIASHCFRIMNSRLQHNICSLSSYGTQRTEIDDQIINYHLSADLRYSCRYWVYHVQQKCCQESI</sequence>
<dbReference type="InterPro" id="IPR000845">
    <property type="entry name" value="Nucleoside_phosphorylase_d"/>
</dbReference>
<dbReference type="InterPro" id="IPR035994">
    <property type="entry name" value="Nucleoside_phosphorylase_sf"/>
</dbReference>
<proteinExistence type="predicted"/>
<dbReference type="Proteomes" id="UP000326198">
    <property type="component" value="Unassembled WGS sequence"/>
</dbReference>
<dbReference type="OrthoDB" id="1577640at2759"/>
<dbReference type="EMBL" id="ML736236">
    <property type="protein sequence ID" value="KAE8376670.1"/>
    <property type="molecule type" value="Genomic_DNA"/>
</dbReference>
<evidence type="ECO:0000259" key="3">
    <source>
        <dbReference type="Pfam" id="PF01048"/>
    </source>
</evidence>
<dbReference type="PANTHER" id="PTHR46082:SF11">
    <property type="entry name" value="AAA+ ATPASE DOMAIN-CONTAINING PROTEIN-RELATED"/>
    <property type="match status" value="1"/>
</dbReference>
<dbReference type="InterPro" id="IPR027417">
    <property type="entry name" value="P-loop_NTPase"/>
</dbReference>